<keyword evidence="2" id="KW-1185">Reference proteome</keyword>
<comment type="caution">
    <text evidence="1">The sequence shown here is derived from an EMBL/GenBank/DDBJ whole genome shotgun (WGS) entry which is preliminary data.</text>
</comment>
<dbReference type="GeneID" id="92073411"/>
<proteinExistence type="predicted"/>
<name>A0ABR1QLX8_9PEZI</name>
<dbReference type="EMBL" id="JAQQWE010000003">
    <property type="protein sequence ID" value="KAK7959273.1"/>
    <property type="molecule type" value="Genomic_DNA"/>
</dbReference>
<dbReference type="RefSeq" id="XP_066702976.1">
    <property type="nucleotide sequence ID" value="XM_066840349.1"/>
</dbReference>
<accession>A0ABR1QLX8</accession>
<organism evidence="1 2">
    <name type="scientific">Apiospora aurea</name>
    <dbReference type="NCBI Taxonomy" id="335848"/>
    <lineage>
        <taxon>Eukaryota</taxon>
        <taxon>Fungi</taxon>
        <taxon>Dikarya</taxon>
        <taxon>Ascomycota</taxon>
        <taxon>Pezizomycotina</taxon>
        <taxon>Sordariomycetes</taxon>
        <taxon>Xylariomycetidae</taxon>
        <taxon>Amphisphaeriales</taxon>
        <taxon>Apiosporaceae</taxon>
        <taxon>Apiospora</taxon>
    </lineage>
</organism>
<evidence type="ECO:0000313" key="1">
    <source>
        <dbReference type="EMBL" id="KAK7959273.1"/>
    </source>
</evidence>
<gene>
    <name evidence="1" type="ORF">PG986_004127</name>
</gene>
<sequence length="143" mass="16003">MVAEEREFLVVGNHQVDAQHSEHREVDVAEELPANRVFGPLEIDGGVLDEGRVDRAAWWVDLEEDTDEVGEKPVVHVAPEEVHACVEPDTVDADETLETVFATAIQAVFTECLRDHSHELGNSERLVRGSLEDRNKRHVESMG</sequence>
<reference evidence="1 2" key="1">
    <citation type="submission" date="2023-01" db="EMBL/GenBank/DDBJ databases">
        <title>Analysis of 21 Apiospora genomes using comparative genomics revels a genus with tremendous synthesis potential of carbohydrate active enzymes and secondary metabolites.</title>
        <authorList>
            <person name="Sorensen T."/>
        </authorList>
    </citation>
    <scope>NUCLEOTIDE SEQUENCE [LARGE SCALE GENOMIC DNA]</scope>
    <source>
        <strain evidence="1 2">CBS 24483</strain>
    </source>
</reference>
<dbReference type="Proteomes" id="UP001391051">
    <property type="component" value="Unassembled WGS sequence"/>
</dbReference>
<protein>
    <submittedName>
        <fullName evidence="1">Uncharacterized protein</fullName>
    </submittedName>
</protein>
<evidence type="ECO:0000313" key="2">
    <source>
        <dbReference type="Proteomes" id="UP001391051"/>
    </source>
</evidence>